<keyword evidence="2" id="KW-1185">Reference proteome</keyword>
<dbReference type="AlphaFoldDB" id="A0A2N3NHB8"/>
<dbReference type="EMBL" id="NLAX01000004">
    <property type="protein sequence ID" value="PKS11835.1"/>
    <property type="molecule type" value="Genomic_DNA"/>
</dbReference>
<dbReference type="Proteomes" id="UP000233524">
    <property type="component" value="Unassembled WGS sequence"/>
</dbReference>
<evidence type="ECO:0000313" key="2">
    <source>
        <dbReference type="Proteomes" id="UP000233524"/>
    </source>
</evidence>
<dbReference type="OrthoDB" id="5221598at2759"/>
<dbReference type="InParanoid" id="A0A2N3NHB8"/>
<evidence type="ECO:0008006" key="3">
    <source>
        <dbReference type="Google" id="ProtNLM"/>
    </source>
</evidence>
<dbReference type="VEuPathDB" id="FungiDB:jhhlp_001129"/>
<dbReference type="STRING" id="41688.A0A2N3NHB8"/>
<proteinExistence type="predicted"/>
<gene>
    <name evidence="1" type="ORF">jhhlp_001129</name>
</gene>
<comment type="caution">
    <text evidence="1">The sequence shown here is derived from an EMBL/GenBank/DDBJ whole genome shotgun (WGS) entry which is preliminary data.</text>
</comment>
<accession>A0A2N3NHB8</accession>
<evidence type="ECO:0000313" key="1">
    <source>
        <dbReference type="EMBL" id="PKS11835.1"/>
    </source>
</evidence>
<sequence length="103" mass="11130">MTIRATKFTPEVLLSAPRRGQGLPNPAGTTVLYTSSTYSFESHSKADQIRLLNVETGETTVISESSSLKDPTWIGDTEVLLLDHSGNGDSTTSIVYLDVTKGR</sequence>
<organism evidence="1 2">
    <name type="scientific">Lomentospora prolificans</name>
    <dbReference type="NCBI Taxonomy" id="41688"/>
    <lineage>
        <taxon>Eukaryota</taxon>
        <taxon>Fungi</taxon>
        <taxon>Dikarya</taxon>
        <taxon>Ascomycota</taxon>
        <taxon>Pezizomycotina</taxon>
        <taxon>Sordariomycetes</taxon>
        <taxon>Hypocreomycetidae</taxon>
        <taxon>Microascales</taxon>
        <taxon>Microascaceae</taxon>
        <taxon>Lomentospora</taxon>
    </lineage>
</organism>
<protein>
    <recommendedName>
        <fullName evidence="3">Dipeptidylpeptidase IV N-terminal domain-containing protein</fullName>
    </recommendedName>
</protein>
<reference evidence="1 2" key="1">
    <citation type="journal article" date="2017" name="G3 (Bethesda)">
        <title>First Draft Genome Sequence of the Pathogenic Fungus Lomentospora prolificans (Formerly Scedosporium prolificans).</title>
        <authorList>
            <person name="Luo R."/>
            <person name="Zimin A."/>
            <person name="Workman R."/>
            <person name="Fan Y."/>
            <person name="Pertea G."/>
            <person name="Grossman N."/>
            <person name="Wear M.P."/>
            <person name="Jia B."/>
            <person name="Miller H."/>
            <person name="Casadevall A."/>
            <person name="Timp W."/>
            <person name="Zhang S.X."/>
            <person name="Salzberg S.L."/>
        </authorList>
    </citation>
    <scope>NUCLEOTIDE SEQUENCE [LARGE SCALE GENOMIC DNA]</scope>
    <source>
        <strain evidence="1 2">JHH-5317</strain>
    </source>
</reference>
<name>A0A2N3NHB8_9PEZI</name>